<evidence type="ECO:0000313" key="2">
    <source>
        <dbReference type="EMBL" id="ESQ38246.1"/>
    </source>
</evidence>
<dbReference type="STRING" id="72664.V4MZX7"/>
<dbReference type="InterPro" id="IPR026961">
    <property type="entry name" value="PGG_dom"/>
</dbReference>
<proteinExistence type="predicted"/>
<evidence type="ECO:0000259" key="1">
    <source>
        <dbReference type="Pfam" id="PF13962"/>
    </source>
</evidence>
<dbReference type="PANTHER" id="PTHR24128">
    <property type="entry name" value="HOMEOBOX PROTEIN WARIAI"/>
    <property type="match status" value="1"/>
</dbReference>
<dbReference type="SUPFAM" id="SSF48403">
    <property type="entry name" value="Ankyrin repeat"/>
    <property type="match status" value="1"/>
</dbReference>
<accession>V4MZX7</accession>
<dbReference type="InterPro" id="IPR002110">
    <property type="entry name" value="Ankyrin_rpt"/>
</dbReference>
<gene>
    <name evidence="2" type="ORF">EUTSA_v10029378mg</name>
</gene>
<dbReference type="AlphaFoldDB" id="V4MZX7"/>
<dbReference type="OMA" id="FNEYLFT"/>
<dbReference type="Proteomes" id="UP000030689">
    <property type="component" value="Unassembled WGS sequence"/>
</dbReference>
<protein>
    <recommendedName>
        <fullName evidence="1">PGG domain-containing protein</fullName>
    </recommendedName>
</protein>
<name>V4MZX7_EUTSA</name>
<dbReference type="Gramene" id="ESQ38246">
    <property type="protein sequence ID" value="ESQ38246"/>
    <property type="gene ID" value="EUTSA_v10029378mg"/>
</dbReference>
<dbReference type="PANTHER" id="PTHR24128:SF76">
    <property type="entry name" value="ANKYRIN REPEAT FAMILY PROTEIN"/>
    <property type="match status" value="1"/>
</dbReference>
<dbReference type="Pfam" id="PF13962">
    <property type="entry name" value="PGG"/>
    <property type="match status" value="1"/>
</dbReference>
<organism evidence="2 3">
    <name type="scientific">Eutrema salsugineum</name>
    <name type="common">Saltwater cress</name>
    <name type="synonym">Sisymbrium salsugineum</name>
    <dbReference type="NCBI Taxonomy" id="72664"/>
    <lineage>
        <taxon>Eukaryota</taxon>
        <taxon>Viridiplantae</taxon>
        <taxon>Streptophyta</taxon>
        <taxon>Embryophyta</taxon>
        <taxon>Tracheophyta</taxon>
        <taxon>Spermatophyta</taxon>
        <taxon>Magnoliopsida</taxon>
        <taxon>eudicotyledons</taxon>
        <taxon>Gunneridae</taxon>
        <taxon>Pentapetalae</taxon>
        <taxon>rosids</taxon>
        <taxon>malvids</taxon>
        <taxon>Brassicales</taxon>
        <taxon>Brassicaceae</taxon>
        <taxon>Eutremeae</taxon>
        <taxon>Eutrema</taxon>
    </lineage>
</organism>
<dbReference type="SMART" id="SM00248">
    <property type="entry name" value="ANK"/>
    <property type="match status" value="3"/>
</dbReference>
<reference evidence="2 3" key="1">
    <citation type="journal article" date="2013" name="Front. Plant Sci.">
        <title>The Reference Genome of the Halophytic Plant Eutrema salsugineum.</title>
        <authorList>
            <person name="Yang R."/>
            <person name="Jarvis D.E."/>
            <person name="Chen H."/>
            <person name="Beilstein M.A."/>
            <person name="Grimwood J."/>
            <person name="Jenkins J."/>
            <person name="Shu S."/>
            <person name="Prochnik S."/>
            <person name="Xin M."/>
            <person name="Ma C."/>
            <person name="Schmutz J."/>
            <person name="Wing R.A."/>
            <person name="Mitchell-Olds T."/>
            <person name="Schumaker K.S."/>
            <person name="Wang X."/>
        </authorList>
    </citation>
    <scope>NUCLEOTIDE SEQUENCE [LARGE SCALE GENOMIC DNA]</scope>
</reference>
<feature type="domain" description="PGG" evidence="1">
    <location>
        <begin position="181"/>
        <end position="276"/>
    </location>
</feature>
<dbReference type="InterPro" id="IPR036770">
    <property type="entry name" value="Ankyrin_rpt-contain_sf"/>
</dbReference>
<evidence type="ECO:0000313" key="3">
    <source>
        <dbReference type="Proteomes" id="UP000030689"/>
    </source>
</evidence>
<dbReference type="EMBL" id="KI517537">
    <property type="protein sequence ID" value="ESQ38246.1"/>
    <property type="molecule type" value="Genomic_DNA"/>
</dbReference>
<dbReference type="eggNOG" id="KOG0504">
    <property type="taxonomic scope" value="Eukaryota"/>
</dbReference>
<dbReference type="Gene3D" id="1.25.40.20">
    <property type="entry name" value="Ankyrin repeat-containing domain"/>
    <property type="match status" value="1"/>
</dbReference>
<dbReference type="KEGG" id="eus:EUTSA_v10029378mg"/>
<sequence>MDPRLIIAAQIRSIDDLYAQIDEDPPLHLAIEKGQTRLTLALLKLDPDLVSLQGIEVSCFGNIGETSLHIAVMEDRYEELEILLGWVLRLRQIDAESLEMQVLNRRNHNGNIALHLATYQNKIKAIKILLASRAKPLSGGKNANSLPKSKKLSEILRSRIYFNEYLFTNAARYRNQISDGSRSALLVIAVLIITTTCQTALQPPGGVYQSNAEGSCNSSKKSVGKVRYFSVLRIVNSMAFEGEVLMAFSFLPAGEEYVWSFLWIMVSLHISYLVSMSIISPDTVLYLPSVLVGGLRSRYLNQESDLILEGLTTLNQAKGV</sequence>
<keyword evidence="3" id="KW-1185">Reference proteome</keyword>